<dbReference type="GO" id="GO:0016301">
    <property type="term" value="F:kinase activity"/>
    <property type="evidence" value="ECO:0007669"/>
    <property type="project" value="UniProtKB-KW"/>
</dbReference>
<feature type="active site" description="Phosphocysteine intermediate; for EIIB activity" evidence="11">
    <location>
        <position position="28"/>
    </location>
</feature>
<evidence type="ECO:0000259" key="14">
    <source>
        <dbReference type="PROSITE" id="PS51098"/>
    </source>
</evidence>
<evidence type="ECO:0000256" key="9">
    <source>
        <dbReference type="ARBA" id="ARBA00022989"/>
    </source>
</evidence>
<evidence type="ECO:0000256" key="2">
    <source>
        <dbReference type="ARBA" id="ARBA00022448"/>
    </source>
</evidence>
<keyword evidence="3" id="KW-1003">Cell membrane</keyword>
<dbReference type="NCBIfam" id="TIGR00830">
    <property type="entry name" value="PTBA"/>
    <property type="match status" value="1"/>
</dbReference>
<dbReference type="PROSITE" id="PS51098">
    <property type="entry name" value="PTS_EIIB_TYPE_1"/>
    <property type="match status" value="1"/>
</dbReference>
<dbReference type="Pfam" id="PF00358">
    <property type="entry name" value="PTS_EIIA_1"/>
    <property type="match status" value="1"/>
</dbReference>
<dbReference type="PANTHER" id="PTHR30175:SF1">
    <property type="entry name" value="PTS SYSTEM ARBUTIN-, CELLOBIOSE-, AND SALICIN-SPECIFIC EIIBC COMPONENT-RELATED"/>
    <property type="match status" value="1"/>
</dbReference>
<dbReference type="PROSITE" id="PS01035">
    <property type="entry name" value="PTS_EIIB_TYPE_1_CYS"/>
    <property type="match status" value="1"/>
</dbReference>
<sequence length="680" mass="72218">MVSKTIETSRLILREIGGADNVASFTYCATRLRFDVHDKSKVDIDALDEDPNVLGVVEQGSTGVQVVMGGGVAEFYNAIVKEPGMGDGERKSSSSGKKEYGGVRGKYDWVNYCFEFLSDTFRPVLWALLGASLIITLLVLADTFNMQDFRADMADQPNGYVLLHAMWRSVFYFLPIMIGATAARKLGANEWVGAAIPAALLTPEFLELGEAGETADVFGLPLVLNDYSSQVFPPLIAAIGLFWVEKGLKKLIPSAVQMVFVPFFSLLIMIPATAFLLGPFGIGIGNGISDFLLWLNGISPFILAIIVPIMYPFLVPLGLHWPLNAIMVQNLATLGYDFIQGPMGAWNFACFGVVAGVFLLSIREKNKSMRQVSLGGLMAGLFGGISEPSLYGVLLRFKKTYFRLLPGCVVGGAIIGFFDVKANAFVFTSLLTFPAMDPWGGYLIGIGAAFATSMLLVLFFDYRGKDEKAEVMAQLEAERAEANADEDTRVAAAGTTAGKAAGAEASDKAALQPGAVTVVTSPVVGKAIPLSDVPDPAFASGALGKGAGIEPTGDTVVAPADATVLTVQKTGHAVGLRLDSGIELLIHIGIDTVKMDGDGFEVLVERKQKVEAGTELIRFDRKKIEAAGYSAVTPVVVVNTRKFAEVEGIPAPIAAVGDDLITVTAKPAETPDAAATAATE</sequence>
<feature type="transmembrane region" description="Helical" evidence="12">
    <location>
        <begin position="404"/>
        <end position="427"/>
    </location>
</feature>
<dbReference type="Gene3D" id="2.70.70.10">
    <property type="entry name" value="Glucose Permease (Domain IIA)"/>
    <property type="match status" value="1"/>
</dbReference>
<comment type="caution">
    <text evidence="16">The sequence shown here is derived from an EMBL/GenBank/DDBJ whole genome shotgun (WGS) entry which is preliminary data.</text>
</comment>
<dbReference type="GO" id="GO:0005886">
    <property type="term" value="C:plasma membrane"/>
    <property type="evidence" value="ECO:0007669"/>
    <property type="project" value="UniProtKB-SubCell"/>
</dbReference>
<dbReference type="InterPro" id="IPR050558">
    <property type="entry name" value="PTS_Sugar-Specific_Components"/>
</dbReference>
<dbReference type="Proteomes" id="UP000823858">
    <property type="component" value="Unassembled WGS sequence"/>
</dbReference>
<dbReference type="InterPro" id="IPR018113">
    <property type="entry name" value="PTrfase_EIIB_Cys"/>
</dbReference>
<evidence type="ECO:0000256" key="5">
    <source>
        <dbReference type="ARBA" id="ARBA00022679"/>
    </source>
</evidence>
<organism evidence="16 17">
    <name type="scientific">Candidatus Corynebacterium faecigallinarum</name>
    <dbReference type="NCBI Taxonomy" id="2838528"/>
    <lineage>
        <taxon>Bacteria</taxon>
        <taxon>Bacillati</taxon>
        <taxon>Actinomycetota</taxon>
        <taxon>Actinomycetes</taxon>
        <taxon>Mycobacteriales</taxon>
        <taxon>Corynebacteriaceae</taxon>
        <taxon>Corynebacterium</taxon>
    </lineage>
</organism>
<evidence type="ECO:0000256" key="11">
    <source>
        <dbReference type="PROSITE-ProRule" id="PRU00421"/>
    </source>
</evidence>
<feature type="transmembrane region" description="Helical" evidence="12">
    <location>
        <begin position="291"/>
        <end position="314"/>
    </location>
</feature>
<feature type="transmembrane region" description="Helical" evidence="12">
    <location>
        <begin position="345"/>
        <end position="362"/>
    </location>
</feature>
<dbReference type="InterPro" id="IPR001127">
    <property type="entry name" value="PTS_EIIA_1_perm"/>
</dbReference>
<dbReference type="PROSITE" id="PS00371">
    <property type="entry name" value="PTS_EIIA_TYPE_1_HIS"/>
    <property type="match status" value="1"/>
</dbReference>
<keyword evidence="10 12" id="KW-0472">Membrane</keyword>
<keyword evidence="5" id="KW-0808">Transferase</keyword>
<keyword evidence="4" id="KW-0762">Sugar transport</keyword>
<accession>A0A9D2QHT5</accession>
<dbReference type="InterPro" id="IPR036878">
    <property type="entry name" value="Glu_permease_IIB"/>
</dbReference>
<feature type="domain" description="PTS EIIB type-1" evidence="14">
    <location>
        <begin position="6"/>
        <end position="89"/>
    </location>
</feature>
<evidence type="ECO:0000256" key="10">
    <source>
        <dbReference type="ARBA" id="ARBA00023136"/>
    </source>
</evidence>
<dbReference type="SUPFAM" id="SSF55604">
    <property type="entry name" value="Glucose permease domain IIB"/>
    <property type="match status" value="1"/>
</dbReference>
<evidence type="ECO:0000256" key="6">
    <source>
        <dbReference type="ARBA" id="ARBA00022683"/>
    </source>
</evidence>
<dbReference type="GO" id="GO:0009401">
    <property type="term" value="P:phosphoenolpyruvate-dependent sugar phosphotransferase system"/>
    <property type="evidence" value="ECO:0007669"/>
    <property type="project" value="UniProtKB-KW"/>
</dbReference>
<keyword evidence="9 12" id="KW-1133">Transmembrane helix</keyword>
<protein>
    <submittedName>
        <fullName evidence="16">Glucose PTS transporter subunit IIA</fullName>
    </submittedName>
</protein>
<evidence type="ECO:0000313" key="17">
    <source>
        <dbReference type="Proteomes" id="UP000823858"/>
    </source>
</evidence>
<dbReference type="FunFam" id="2.70.70.10:FF:000001">
    <property type="entry name" value="PTS system glucose-specific IIA component"/>
    <property type="match status" value="1"/>
</dbReference>
<dbReference type="GO" id="GO:0008982">
    <property type="term" value="F:protein-N(PI)-phosphohistidine-sugar phosphotransferase activity"/>
    <property type="evidence" value="ECO:0007669"/>
    <property type="project" value="InterPro"/>
</dbReference>
<comment type="subcellular location">
    <subcellularLocation>
        <location evidence="1">Cell membrane</location>
        <topology evidence="1">Multi-pass membrane protein</topology>
    </subcellularLocation>
</comment>
<dbReference type="InterPro" id="IPR003352">
    <property type="entry name" value="PTS_EIIC"/>
</dbReference>
<feature type="transmembrane region" description="Helical" evidence="12">
    <location>
        <begin position="165"/>
        <end position="183"/>
    </location>
</feature>
<feature type="domain" description="PTS EIIA type-1" evidence="13">
    <location>
        <begin position="535"/>
        <end position="639"/>
    </location>
</feature>
<evidence type="ECO:0000256" key="1">
    <source>
        <dbReference type="ARBA" id="ARBA00004651"/>
    </source>
</evidence>
<name>A0A9D2QHT5_9CORY</name>
<keyword evidence="2" id="KW-0813">Transport</keyword>
<proteinExistence type="predicted"/>
<dbReference type="AlphaFoldDB" id="A0A9D2QHT5"/>
<dbReference type="EMBL" id="DWVP01000024">
    <property type="protein sequence ID" value="HJC86344.1"/>
    <property type="molecule type" value="Genomic_DNA"/>
</dbReference>
<evidence type="ECO:0000256" key="8">
    <source>
        <dbReference type="ARBA" id="ARBA00022777"/>
    </source>
</evidence>
<dbReference type="InterPro" id="IPR001996">
    <property type="entry name" value="PTS_IIB_1"/>
</dbReference>
<feature type="transmembrane region" description="Helical" evidence="12">
    <location>
        <begin position="439"/>
        <end position="460"/>
    </location>
</feature>
<keyword evidence="8" id="KW-0418">Kinase</keyword>
<dbReference type="Pfam" id="PF00367">
    <property type="entry name" value="PTS_EIIB"/>
    <property type="match status" value="1"/>
</dbReference>
<evidence type="ECO:0000259" key="13">
    <source>
        <dbReference type="PROSITE" id="PS51093"/>
    </source>
</evidence>
<dbReference type="SUPFAM" id="SSF51261">
    <property type="entry name" value="Duplicated hybrid motif"/>
    <property type="match status" value="1"/>
</dbReference>
<evidence type="ECO:0000313" key="16">
    <source>
        <dbReference type="EMBL" id="HJC86344.1"/>
    </source>
</evidence>
<keyword evidence="7 12" id="KW-0812">Transmembrane</keyword>
<evidence type="ECO:0000256" key="7">
    <source>
        <dbReference type="ARBA" id="ARBA00022692"/>
    </source>
</evidence>
<dbReference type="PROSITE" id="PS51093">
    <property type="entry name" value="PTS_EIIA_TYPE_1"/>
    <property type="match status" value="1"/>
</dbReference>
<evidence type="ECO:0000259" key="15">
    <source>
        <dbReference type="PROSITE" id="PS51103"/>
    </source>
</evidence>
<dbReference type="Pfam" id="PF02378">
    <property type="entry name" value="PTS_EIIC"/>
    <property type="match status" value="1"/>
</dbReference>
<gene>
    <name evidence="16" type="ORF">H9751_12565</name>
</gene>
<dbReference type="CDD" id="cd00212">
    <property type="entry name" value="PTS_IIB_glc"/>
    <property type="match status" value="1"/>
</dbReference>
<keyword evidence="6" id="KW-0598">Phosphotransferase system</keyword>
<reference evidence="16" key="1">
    <citation type="journal article" date="2021" name="PeerJ">
        <title>Extensive microbial diversity within the chicken gut microbiome revealed by metagenomics and culture.</title>
        <authorList>
            <person name="Gilroy R."/>
            <person name="Ravi A."/>
            <person name="Getino M."/>
            <person name="Pursley I."/>
            <person name="Horton D.L."/>
            <person name="Alikhan N.F."/>
            <person name="Baker D."/>
            <person name="Gharbi K."/>
            <person name="Hall N."/>
            <person name="Watson M."/>
            <person name="Adriaenssens E.M."/>
            <person name="Foster-Nyarko E."/>
            <person name="Jarju S."/>
            <person name="Secka A."/>
            <person name="Antonio M."/>
            <person name="Oren A."/>
            <person name="Chaudhuri R.R."/>
            <person name="La Ragione R."/>
            <person name="Hildebrand F."/>
            <person name="Pallen M.J."/>
        </authorList>
    </citation>
    <scope>NUCLEOTIDE SEQUENCE</scope>
    <source>
        <strain evidence="16">ChiHjej13B12-4958</strain>
    </source>
</reference>
<evidence type="ECO:0000256" key="3">
    <source>
        <dbReference type="ARBA" id="ARBA00022475"/>
    </source>
</evidence>
<dbReference type="PROSITE" id="PS51103">
    <property type="entry name" value="PTS_EIIC_TYPE_1"/>
    <property type="match status" value="1"/>
</dbReference>
<reference evidence="16" key="2">
    <citation type="submission" date="2021-04" db="EMBL/GenBank/DDBJ databases">
        <authorList>
            <person name="Gilroy R."/>
        </authorList>
    </citation>
    <scope>NUCLEOTIDE SEQUENCE</scope>
    <source>
        <strain evidence="16">ChiHjej13B12-4958</strain>
    </source>
</reference>
<evidence type="ECO:0000256" key="4">
    <source>
        <dbReference type="ARBA" id="ARBA00022597"/>
    </source>
</evidence>
<dbReference type="Gene3D" id="3.30.1360.60">
    <property type="entry name" value="Glucose permease domain IIB"/>
    <property type="match status" value="1"/>
</dbReference>
<feature type="transmembrane region" description="Helical" evidence="12">
    <location>
        <begin position="256"/>
        <end position="285"/>
    </location>
</feature>
<dbReference type="InterPro" id="IPR011055">
    <property type="entry name" value="Dup_hybrid_motif"/>
</dbReference>
<evidence type="ECO:0000256" key="12">
    <source>
        <dbReference type="SAM" id="Phobius"/>
    </source>
</evidence>
<feature type="transmembrane region" description="Helical" evidence="12">
    <location>
        <begin position="124"/>
        <end position="144"/>
    </location>
</feature>
<dbReference type="PANTHER" id="PTHR30175">
    <property type="entry name" value="PHOSPHOTRANSFERASE SYSTEM TRANSPORT PROTEIN"/>
    <property type="match status" value="1"/>
</dbReference>
<dbReference type="InterPro" id="IPR013013">
    <property type="entry name" value="PTS_EIIC_1"/>
</dbReference>
<feature type="domain" description="PTS EIIC type-1" evidence="15">
    <location>
        <begin position="115"/>
        <end position="474"/>
    </location>
</feature>